<dbReference type="PRINTS" id="PR00081">
    <property type="entry name" value="GDHRDH"/>
</dbReference>
<dbReference type="CDD" id="cd05374">
    <property type="entry name" value="17beta-HSD-like_SDR_c"/>
    <property type="match status" value="1"/>
</dbReference>
<dbReference type="Pfam" id="PF00106">
    <property type="entry name" value="adh_short"/>
    <property type="match status" value="1"/>
</dbReference>
<dbReference type="PRINTS" id="PR00080">
    <property type="entry name" value="SDRFAMILY"/>
</dbReference>
<comment type="caution">
    <text evidence="2">The sequence shown here is derived from an EMBL/GenBank/DDBJ whole genome shotgun (WGS) entry which is preliminary data.</text>
</comment>
<dbReference type="PANTHER" id="PTHR43976:SF7">
    <property type="entry name" value="SHORT-CHAIN DEHYDROGENASE_REDUCTASE FAMILY PROTEIN"/>
    <property type="match status" value="1"/>
</dbReference>
<dbReference type="EMBL" id="AAFI02000006">
    <property type="protein sequence ID" value="EAL71591.1"/>
    <property type="molecule type" value="Genomic_DNA"/>
</dbReference>
<dbReference type="PhylomeDB" id="Q75JD9"/>
<accession>Q55AP0</accession>
<dbReference type="eggNOG" id="KOG1205">
    <property type="taxonomic scope" value="Eukaryota"/>
</dbReference>
<evidence type="ECO:0008006" key="4">
    <source>
        <dbReference type="Google" id="ProtNLM"/>
    </source>
</evidence>
<dbReference type="OMA" id="VDQYSAD"/>
<dbReference type="PANTHER" id="PTHR43976">
    <property type="entry name" value="SHORT CHAIN DEHYDROGENASE"/>
    <property type="match status" value="1"/>
</dbReference>
<dbReference type="InterPro" id="IPR002347">
    <property type="entry name" value="SDR_fam"/>
</dbReference>
<dbReference type="AlphaFoldDB" id="Q75JD9"/>
<sequence length="317" mass="35398">MKSIQKLQKTWLISGSSKGLGFSLLIKLLKSGFNVAAFTRNKETIEQSIIEFENDENDEIKIDKTNLLIIQVDITDNENVKKSIDQVIERFGSIDVVTNCAGYGLFGAFEYCSEQEVFKQFQVNLFGTFNVVRNSIPHLRNNSNNTLGPRIYNISSICGFFSSFAGISMYNSSKSAIDGFSDSLNAELREKNIHVTVVNIGGLRTSFLKANGDSVLAKDNDRDTYRSATDIIDKHFNEINGNQLGDPNKVADILISMAINNTEPPMHLFLGSDSICLAQLKLKLLSEEIEKYKSLSTSIDFNNSKPFELSHYISSKK</sequence>
<dbReference type="GeneID" id="8618110"/>
<dbReference type="HOGENOM" id="CLU_010194_2_9_1"/>
<proteinExistence type="inferred from homology"/>
<dbReference type="dictyBase" id="DDB_G0271802"/>
<dbReference type="InterPro" id="IPR051911">
    <property type="entry name" value="SDR_oxidoreductase"/>
</dbReference>
<comment type="similarity">
    <text evidence="1">Belongs to the short-chain dehydrogenases/reductases (SDR) family.</text>
</comment>
<dbReference type="SMR" id="Q75JD9"/>
<dbReference type="InterPro" id="IPR036291">
    <property type="entry name" value="NAD(P)-bd_dom_sf"/>
</dbReference>
<organism evidence="2 3">
    <name type="scientific">Dictyostelium discoideum</name>
    <name type="common">Social amoeba</name>
    <dbReference type="NCBI Taxonomy" id="44689"/>
    <lineage>
        <taxon>Eukaryota</taxon>
        <taxon>Amoebozoa</taxon>
        <taxon>Evosea</taxon>
        <taxon>Eumycetozoa</taxon>
        <taxon>Dictyostelia</taxon>
        <taxon>Dictyosteliales</taxon>
        <taxon>Dictyosteliaceae</taxon>
        <taxon>Dictyostelium</taxon>
    </lineage>
</organism>
<dbReference type="InParanoid" id="Q75JD9"/>
<dbReference type="PaxDb" id="44689-DDB0216908"/>
<evidence type="ECO:0000256" key="1">
    <source>
        <dbReference type="RuleBase" id="RU000363"/>
    </source>
</evidence>
<dbReference type="Proteomes" id="UP000002195">
    <property type="component" value="Unassembled WGS sequence"/>
</dbReference>
<dbReference type="RefSeq" id="XP_645482.1">
    <property type="nucleotide sequence ID" value="XM_640390.1"/>
</dbReference>
<dbReference type="VEuPathDB" id="AmoebaDB:DDB_G0271802"/>
<dbReference type="KEGG" id="ddi:DDB_G0271802"/>
<accession>Q75JD9</accession>
<reference evidence="2 3" key="1">
    <citation type="journal article" date="2005" name="Nature">
        <title>The genome of the social amoeba Dictyostelium discoideum.</title>
        <authorList>
            <consortium name="The Dictyostelium discoideum Sequencing Consortium"/>
            <person name="Eichinger L."/>
            <person name="Pachebat J.A."/>
            <person name="Glockner G."/>
            <person name="Rajandream M.A."/>
            <person name="Sucgang R."/>
            <person name="Berriman M."/>
            <person name="Song J."/>
            <person name="Olsen R."/>
            <person name="Szafranski K."/>
            <person name="Xu Q."/>
            <person name="Tunggal B."/>
            <person name="Kummerfeld S."/>
            <person name="Madera M."/>
            <person name="Konfortov B.A."/>
            <person name="Rivero F."/>
            <person name="Bankier A.T."/>
            <person name="Lehmann R."/>
            <person name="Hamlin N."/>
            <person name="Davies R."/>
            <person name="Gaudet P."/>
            <person name="Fey P."/>
            <person name="Pilcher K."/>
            <person name="Chen G."/>
            <person name="Saunders D."/>
            <person name="Sodergren E."/>
            <person name="Davis P."/>
            <person name="Kerhornou A."/>
            <person name="Nie X."/>
            <person name="Hall N."/>
            <person name="Anjard C."/>
            <person name="Hemphill L."/>
            <person name="Bason N."/>
            <person name="Farbrother P."/>
            <person name="Desany B."/>
            <person name="Just E."/>
            <person name="Morio T."/>
            <person name="Rost R."/>
            <person name="Churcher C."/>
            <person name="Cooper J."/>
            <person name="Haydock S."/>
            <person name="van Driessche N."/>
            <person name="Cronin A."/>
            <person name="Goodhead I."/>
            <person name="Muzny D."/>
            <person name="Mourier T."/>
            <person name="Pain A."/>
            <person name="Lu M."/>
            <person name="Harper D."/>
            <person name="Lindsay R."/>
            <person name="Hauser H."/>
            <person name="James K."/>
            <person name="Quiles M."/>
            <person name="Madan Babu M."/>
            <person name="Saito T."/>
            <person name="Buchrieser C."/>
            <person name="Wardroper A."/>
            <person name="Felder M."/>
            <person name="Thangavelu M."/>
            <person name="Johnson D."/>
            <person name="Knights A."/>
            <person name="Loulseged H."/>
            <person name="Mungall K."/>
            <person name="Oliver K."/>
            <person name="Price C."/>
            <person name="Quail M.A."/>
            <person name="Urushihara H."/>
            <person name="Hernandez J."/>
            <person name="Rabbinowitsch E."/>
            <person name="Steffen D."/>
            <person name="Sanders M."/>
            <person name="Ma J."/>
            <person name="Kohara Y."/>
            <person name="Sharp S."/>
            <person name="Simmonds M."/>
            <person name="Spiegler S."/>
            <person name="Tivey A."/>
            <person name="Sugano S."/>
            <person name="White B."/>
            <person name="Walker D."/>
            <person name="Woodward J."/>
            <person name="Winckler T."/>
            <person name="Tanaka Y."/>
            <person name="Shaulsky G."/>
            <person name="Schleicher M."/>
            <person name="Weinstock G."/>
            <person name="Rosenthal A."/>
            <person name="Cox E.C."/>
            <person name="Chisholm R.L."/>
            <person name="Gibbs R."/>
            <person name="Loomis W.F."/>
            <person name="Platzer M."/>
            <person name="Kay R.R."/>
            <person name="Williams J."/>
            <person name="Dear P.H."/>
            <person name="Noegel A.A."/>
            <person name="Barrell B."/>
            <person name="Kuspa A."/>
        </authorList>
    </citation>
    <scope>NUCLEOTIDE SEQUENCE [LARGE SCALE GENOMIC DNA]</scope>
    <source>
        <strain evidence="2 3">AX4</strain>
    </source>
</reference>
<dbReference type="FunCoup" id="Q75JD9">
    <property type="interactions" value="10"/>
</dbReference>
<keyword evidence="3" id="KW-1185">Reference proteome</keyword>
<evidence type="ECO:0000313" key="3">
    <source>
        <dbReference type="Proteomes" id="UP000002195"/>
    </source>
</evidence>
<gene>
    <name evidence="2" type="ORF">DDB_G0271802</name>
</gene>
<protein>
    <recommendedName>
        <fullName evidence="4">Short-chain dehydrogenase/reductase family protein</fullName>
    </recommendedName>
</protein>
<name>Q75JD9_DICDI</name>
<evidence type="ECO:0000313" key="2">
    <source>
        <dbReference type="EMBL" id="EAL71591.1"/>
    </source>
</evidence>
<dbReference type="STRING" id="44689.Q75JD9"/>
<dbReference type="SUPFAM" id="SSF51735">
    <property type="entry name" value="NAD(P)-binding Rossmann-fold domains"/>
    <property type="match status" value="1"/>
</dbReference>
<dbReference type="Gene3D" id="3.40.50.720">
    <property type="entry name" value="NAD(P)-binding Rossmann-like Domain"/>
    <property type="match status" value="1"/>
</dbReference>